<name>A0A6N7L3M7_9ACTN</name>
<reference evidence="2 3" key="1">
    <citation type="submission" date="2019-09" db="EMBL/GenBank/DDBJ databases">
        <title>Genome Sequences of Streptomyces kaniharaensis ATCC 21070.</title>
        <authorList>
            <person name="Zhu W."/>
            <person name="De Crecy-Lagard V."/>
            <person name="Richards N.G."/>
        </authorList>
    </citation>
    <scope>NUCLEOTIDE SEQUENCE [LARGE SCALE GENOMIC DNA]</scope>
    <source>
        <strain evidence="2 3">SF-557</strain>
    </source>
</reference>
<protein>
    <submittedName>
        <fullName evidence="2">DUF397 domain-containing protein</fullName>
    </submittedName>
</protein>
<gene>
    <name evidence="2" type="ORF">F7Q99_32450</name>
</gene>
<sequence>MDVTAGAGAWRKSSYSGGSDGCVEVAGDPGAAGLCGVGGVLPVRDSKDPGGPVLHFPSPAWRAFVAAVRAGEFDTPAGR</sequence>
<dbReference type="InterPro" id="IPR007278">
    <property type="entry name" value="DUF397"/>
</dbReference>
<dbReference type="RefSeq" id="WP_153468296.1">
    <property type="nucleotide sequence ID" value="NZ_WBOF01000003.1"/>
</dbReference>
<dbReference type="Proteomes" id="UP000450000">
    <property type="component" value="Unassembled WGS sequence"/>
</dbReference>
<dbReference type="Pfam" id="PF04149">
    <property type="entry name" value="DUF397"/>
    <property type="match status" value="1"/>
</dbReference>
<evidence type="ECO:0000313" key="3">
    <source>
        <dbReference type="Proteomes" id="UP000450000"/>
    </source>
</evidence>
<evidence type="ECO:0000313" key="2">
    <source>
        <dbReference type="EMBL" id="MQS16774.1"/>
    </source>
</evidence>
<dbReference type="AlphaFoldDB" id="A0A6N7L3M7"/>
<dbReference type="OrthoDB" id="5193099at2"/>
<dbReference type="EMBL" id="WBOF01000003">
    <property type="protein sequence ID" value="MQS16774.1"/>
    <property type="molecule type" value="Genomic_DNA"/>
</dbReference>
<feature type="domain" description="DUF397" evidence="1">
    <location>
        <begin position="9"/>
        <end position="69"/>
    </location>
</feature>
<evidence type="ECO:0000259" key="1">
    <source>
        <dbReference type="Pfam" id="PF04149"/>
    </source>
</evidence>
<proteinExistence type="predicted"/>
<organism evidence="2 3">
    <name type="scientific">Streptomyces kaniharaensis</name>
    <dbReference type="NCBI Taxonomy" id="212423"/>
    <lineage>
        <taxon>Bacteria</taxon>
        <taxon>Bacillati</taxon>
        <taxon>Actinomycetota</taxon>
        <taxon>Actinomycetes</taxon>
        <taxon>Kitasatosporales</taxon>
        <taxon>Streptomycetaceae</taxon>
        <taxon>Streptomyces</taxon>
    </lineage>
</organism>
<accession>A0A6N7L3M7</accession>
<keyword evidence="3" id="KW-1185">Reference proteome</keyword>
<comment type="caution">
    <text evidence="2">The sequence shown here is derived from an EMBL/GenBank/DDBJ whole genome shotgun (WGS) entry which is preliminary data.</text>
</comment>